<gene>
    <name evidence="1" type="ORF">C8N29_11259</name>
</gene>
<dbReference type="Gene3D" id="3.50.50.60">
    <property type="entry name" value="FAD/NAD(P)-binding domain"/>
    <property type="match status" value="2"/>
</dbReference>
<keyword evidence="2" id="KW-1185">Reference proteome</keyword>
<dbReference type="InterPro" id="IPR036188">
    <property type="entry name" value="FAD/NAD-bd_sf"/>
</dbReference>
<dbReference type="EMBL" id="QAON01000012">
    <property type="protein sequence ID" value="PTQ88414.1"/>
    <property type="molecule type" value="Genomic_DNA"/>
</dbReference>
<dbReference type="Pfam" id="PF13738">
    <property type="entry name" value="Pyr_redox_3"/>
    <property type="match status" value="1"/>
</dbReference>
<organism evidence="1 2">
    <name type="scientific">Agitococcus lubricus</name>
    <dbReference type="NCBI Taxonomy" id="1077255"/>
    <lineage>
        <taxon>Bacteria</taxon>
        <taxon>Pseudomonadati</taxon>
        <taxon>Pseudomonadota</taxon>
        <taxon>Gammaproteobacteria</taxon>
        <taxon>Moraxellales</taxon>
        <taxon>Moraxellaceae</taxon>
        <taxon>Agitococcus</taxon>
    </lineage>
</organism>
<dbReference type="InterPro" id="IPR051209">
    <property type="entry name" value="FAD-bind_Monooxygenase_sf"/>
</dbReference>
<dbReference type="AlphaFoldDB" id="A0A2T5IWV3"/>
<sequence length="506" mass="56175">MTNQAHIYDTFIVGAGISGIAAAIRLQKVGYNNFKIIEKASRVGGTWRENTYPGCGCDVPSALYSYSFAPSAKWSHLFAKQPEILSYLEEVSEKFNIKSLIQFNTSLENAAWDDSRHLWVLDTNQGQYLAKTLLCATGPITEPQTPRLEGLETFTGEMFHSAKWNHDYDLTGKRIAVIGTGASAIQFVPQIQPKAKELYVFQRTAPWVLPKPDMNLNDWGKSIIAKYPAIQQTWRNSVAKSLNAINFGLRNPIALKPVNALGRQLLKLQIKDPVLRKNVTPNFTVGCKRLLFANNYYPALQAANTRLIPHGLVKIEGNTVVAANGERHEVDVIIWGTGFEVSHPPIGKKIHNADGQRLSDLWKNSSPEAYLGTSLENVPNAFLMLGPNVLVYDSFIGLAEAQLDYIVDGLQQVKAKGISKFTIKPTVLRRHNEEVQKHLQTTVFNSGGCKSYYLDANGRNFAAWPWSLATLKQRLSSLKLPEYDVVYGNTANAPTKAKSKTKTVAA</sequence>
<evidence type="ECO:0000313" key="2">
    <source>
        <dbReference type="Proteomes" id="UP000244223"/>
    </source>
</evidence>
<reference evidence="1 2" key="1">
    <citation type="submission" date="2018-04" db="EMBL/GenBank/DDBJ databases">
        <title>Genomic Encyclopedia of Archaeal and Bacterial Type Strains, Phase II (KMG-II): from individual species to whole genera.</title>
        <authorList>
            <person name="Goeker M."/>
        </authorList>
    </citation>
    <scope>NUCLEOTIDE SEQUENCE [LARGE SCALE GENOMIC DNA]</scope>
    <source>
        <strain evidence="1 2">DSM 5822</strain>
    </source>
</reference>
<protein>
    <submittedName>
        <fullName evidence="1">Cation diffusion facilitator CzcD-associated flavoprotein CzcO</fullName>
    </submittedName>
</protein>
<dbReference type="PANTHER" id="PTHR42877">
    <property type="entry name" value="L-ORNITHINE N(5)-MONOOXYGENASE-RELATED"/>
    <property type="match status" value="1"/>
</dbReference>
<proteinExistence type="predicted"/>
<dbReference type="PRINTS" id="PR00411">
    <property type="entry name" value="PNDRDTASEI"/>
</dbReference>
<accession>A0A2T5IWV3</accession>
<name>A0A2T5IWV3_9GAMM</name>
<evidence type="ECO:0000313" key="1">
    <source>
        <dbReference type="EMBL" id="PTQ88414.1"/>
    </source>
</evidence>
<comment type="caution">
    <text evidence="1">The sequence shown here is derived from an EMBL/GenBank/DDBJ whole genome shotgun (WGS) entry which is preliminary data.</text>
</comment>
<dbReference type="Proteomes" id="UP000244223">
    <property type="component" value="Unassembled WGS sequence"/>
</dbReference>
<dbReference type="RefSeq" id="WP_107866294.1">
    <property type="nucleotide sequence ID" value="NZ_QAON01000012.1"/>
</dbReference>
<dbReference type="SUPFAM" id="SSF51905">
    <property type="entry name" value="FAD/NAD(P)-binding domain"/>
    <property type="match status" value="2"/>
</dbReference>
<dbReference type="OrthoDB" id="2211465at2"/>
<dbReference type="PANTHER" id="PTHR42877:SF4">
    <property type="entry name" value="FAD_NAD(P)-BINDING DOMAIN-CONTAINING PROTEIN-RELATED"/>
    <property type="match status" value="1"/>
</dbReference>